<dbReference type="Pfam" id="PF02538">
    <property type="entry name" value="Hydantoinase_B"/>
    <property type="match status" value="1"/>
</dbReference>
<dbReference type="InterPro" id="IPR003692">
    <property type="entry name" value="Hydantoinase_B"/>
</dbReference>
<feature type="domain" description="Hydantoinase B/oxoprolinase" evidence="1">
    <location>
        <begin position="13"/>
        <end position="567"/>
    </location>
</feature>
<keyword evidence="3" id="KW-1185">Reference proteome</keyword>
<evidence type="ECO:0000313" key="2">
    <source>
        <dbReference type="EMBL" id="NIK58565.1"/>
    </source>
</evidence>
<name>A0A7X6A261_9ACTN</name>
<dbReference type="GO" id="GO:0047423">
    <property type="term" value="F:N-methylhydantoinase (ATP-hydrolyzing) activity"/>
    <property type="evidence" value="ECO:0007669"/>
    <property type="project" value="UniProtKB-EC"/>
</dbReference>
<proteinExistence type="predicted"/>
<dbReference type="EMBL" id="JAASRO010000001">
    <property type="protein sequence ID" value="NIK58565.1"/>
    <property type="molecule type" value="Genomic_DNA"/>
</dbReference>
<organism evidence="2 3">
    <name type="scientific">Kribbella shirazensis</name>
    <dbReference type="NCBI Taxonomy" id="1105143"/>
    <lineage>
        <taxon>Bacteria</taxon>
        <taxon>Bacillati</taxon>
        <taxon>Actinomycetota</taxon>
        <taxon>Actinomycetes</taxon>
        <taxon>Propionibacteriales</taxon>
        <taxon>Kribbellaceae</taxon>
        <taxon>Kribbella</taxon>
    </lineage>
</organism>
<dbReference type="PANTHER" id="PTHR11365:SF23">
    <property type="entry name" value="HYPOTHETICAL 5-OXOPROLINASE (EUROFUNG)-RELATED"/>
    <property type="match status" value="1"/>
</dbReference>
<evidence type="ECO:0000313" key="3">
    <source>
        <dbReference type="Proteomes" id="UP000555407"/>
    </source>
</evidence>
<dbReference type="EC" id="3.5.2.14" evidence="2"/>
<keyword evidence="2" id="KW-0378">Hydrolase</keyword>
<dbReference type="RefSeq" id="WP_167209455.1">
    <property type="nucleotide sequence ID" value="NZ_JAASRO010000001.1"/>
</dbReference>
<dbReference type="Proteomes" id="UP000555407">
    <property type="component" value="Unassembled WGS sequence"/>
</dbReference>
<reference evidence="2 3" key="1">
    <citation type="submission" date="2020-03" db="EMBL/GenBank/DDBJ databases">
        <title>Sequencing the genomes of 1000 actinobacteria strains.</title>
        <authorList>
            <person name="Klenk H.-P."/>
        </authorList>
    </citation>
    <scope>NUCLEOTIDE SEQUENCE [LARGE SCALE GENOMIC DNA]</scope>
    <source>
        <strain evidence="2 3">DSM 45490</strain>
    </source>
</reference>
<dbReference type="InterPro" id="IPR045079">
    <property type="entry name" value="Oxoprolinase-like"/>
</dbReference>
<evidence type="ECO:0000259" key="1">
    <source>
        <dbReference type="Pfam" id="PF02538"/>
    </source>
</evidence>
<dbReference type="GO" id="GO:0005829">
    <property type="term" value="C:cytosol"/>
    <property type="evidence" value="ECO:0007669"/>
    <property type="project" value="TreeGrafter"/>
</dbReference>
<dbReference type="GO" id="GO:0017168">
    <property type="term" value="F:5-oxoprolinase (ATP-hydrolyzing) activity"/>
    <property type="evidence" value="ECO:0007669"/>
    <property type="project" value="TreeGrafter"/>
</dbReference>
<comment type="caution">
    <text evidence="2">The sequence shown here is derived from an EMBL/GenBank/DDBJ whole genome shotgun (WGS) entry which is preliminary data.</text>
</comment>
<gene>
    <name evidence="2" type="ORF">BJY22_004282</name>
</gene>
<accession>A0A7X6A261</accession>
<dbReference type="GO" id="GO:0006749">
    <property type="term" value="P:glutathione metabolic process"/>
    <property type="evidence" value="ECO:0007669"/>
    <property type="project" value="TreeGrafter"/>
</dbReference>
<sequence length="709" mass="76368">MTSSSYTLPAGFDPVTLEVIRMRLDSIVEEMGIAMIRSSGSPVITEAGDFNTALFDPTGRIYAYSDYVQFHIGSGSVAVQNLVKAIEGEPLAPGDAFISNDPHTAGASHPPDTNVISPIFHGYELIGWAQSQAHLVDVGGMTPGGFAPGAHDCYAEALRLPPGVKIFERGEPVEWVRRILLNNVRVPVLYWNDVRSLVASNNTGIRRLLGTIEEFGLERFREYSQLSFQLAEQVVRDRIRAIPDGVYTAEEWTEHNGHVDELYRVACTMTKRDDQITFDFSGSSEQTDGFVNCSYGALVGSVATAVVPILAWDVPFNEGVMTAFDILAEPGSIVNPRPPAPISNGHLTTGARVSRVVTKLLNDACRGSADDTIRDRTQGVWADSWTGGISAGTTDDGEYFVLFNMDGGGMGAGAQPDRDGLDCAGMMTQVNNMLPDVEMNEMLYPVLYLWKQLDTASAGHGSHRGGLGLRFAWTLHGAQEVTQTVFAPTAQVVADGFGGGLPGGGSGHEVWRGTDVAQLFADGLVPDPDSLTAADRELLAINQQSVSIRAGDVFVQWIAGGGGYGDPLLRDPRLVADDVRNGYVTADTARRTYGVIVADGTVDETATLRARTALREERLGSTPSHEASAGLSAPRRDADGWYVPASGARLGSADDWRSEARKATYFAAERLAEYGVRVRPRTEGRRVLIDEFYSPSCGTLLEAAVRVEG</sequence>
<dbReference type="AlphaFoldDB" id="A0A7X6A261"/>
<protein>
    <submittedName>
        <fullName evidence="2">N-methylhydantoinase B</fullName>
        <ecNumber evidence="2">3.5.2.14</ecNumber>
    </submittedName>
</protein>
<dbReference type="PANTHER" id="PTHR11365">
    <property type="entry name" value="5-OXOPROLINASE RELATED"/>
    <property type="match status" value="1"/>
</dbReference>